<protein>
    <submittedName>
        <fullName evidence="1">Uncharacterized protein</fullName>
    </submittedName>
</protein>
<evidence type="ECO:0000313" key="1">
    <source>
        <dbReference type="EMBL" id="MBB6072571.1"/>
    </source>
</evidence>
<keyword evidence="2" id="KW-1185">Reference proteome</keyword>
<name>A0A841H392_9BACT</name>
<organism evidence="1 2">
    <name type="scientific">Longimicrobium terrae</name>
    <dbReference type="NCBI Taxonomy" id="1639882"/>
    <lineage>
        <taxon>Bacteria</taxon>
        <taxon>Pseudomonadati</taxon>
        <taxon>Gemmatimonadota</taxon>
        <taxon>Longimicrobiia</taxon>
        <taxon>Longimicrobiales</taxon>
        <taxon>Longimicrobiaceae</taxon>
        <taxon>Longimicrobium</taxon>
    </lineage>
</organism>
<evidence type="ECO:0000313" key="2">
    <source>
        <dbReference type="Proteomes" id="UP000582837"/>
    </source>
</evidence>
<sequence length="135" mass="14828">MSSDTRSATIKHLRETAQARVENTSLRSVAREIGMSPTGLKKFLQGTAPYSPTLRRLRTWFVQYAAMQGGAVRREEASAALSVLVHDLSPDPRREAATCLLDCVERGYEQSGKTQPAWMSELRAQFGGASQVSQA</sequence>
<gene>
    <name evidence="1" type="ORF">HNQ61_004234</name>
</gene>
<comment type="caution">
    <text evidence="1">The sequence shown here is derived from an EMBL/GenBank/DDBJ whole genome shotgun (WGS) entry which is preliminary data.</text>
</comment>
<accession>A0A841H392</accession>
<dbReference type="EMBL" id="JACHIA010000016">
    <property type="protein sequence ID" value="MBB6072571.1"/>
    <property type="molecule type" value="Genomic_DNA"/>
</dbReference>
<dbReference type="AlphaFoldDB" id="A0A841H392"/>
<proteinExistence type="predicted"/>
<reference evidence="1 2" key="1">
    <citation type="submission" date="2020-08" db="EMBL/GenBank/DDBJ databases">
        <title>Genomic Encyclopedia of Type Strains, Phase IV (KMG-IV): sequencing the most valuable type-strain genomes for metagenomic binning, comparative biology and taxonomic classification.</title>
        <authorList>
            <person name="Goeker M."/>
        </authorList>
    </citation>
    <scope>NUCLEOTIDE SEQUENCE [LARGE SCALE GENOMIC DNA]</scope>
    <source>
        <strain evidence="1 2">DSM 29007</strain>
    </source>
</reference>
<dbReference type="RefSeq" id="WP_170032765.1">
    <property type="nucleotide sequence ID" value="NZ_JABDTL010000001.1"/>
</dbReference>
<dbReference type="Proteomes" id="UP000582837">
    <property type="component" value="Unassembled WGS sequence"/>
</dbReference>